<feature type="chain" id="PRO_5010372151" evidence="1">
    <location>
        <begin position="20"/>
        <end position="313"/>
    </location>
</feature>
<protein>
    <submittedName>
        <fullName evidence="2">Uncharacterized protein</fullName>
    </submittedName>
</protein>
<keyword evidence="1" id="KW-0732">Signal</keyword>
<reference evidence="2 3" key="1">
    <citation type="submission" date="2016-11" db="EMBL/GenBank/DDBJ databases">
        <title>Whole Genome Sequencing of Mucilaginibacter polytrichastri RG4-7(T) isolated from the moss sample.</title>
        <authorList>
            <person name="Li Y."/>
        </authorList>
    </citation>
    <scope>NUCLEOTIDE SEQUENCE [LARGE SCALE GENOMIC DNA]</scope>
    <source>
        <strain evidence="2 3">RG4-7</strain>
    </source>
</reference>
<proteinExistence type="predicted"/>
<feature type="signal peptide" evidence="1">
    <location>
        <begin position="1"/>
        <end position="19"/>
    </location>
</feature>
<dbReference type="AlphaFoldDB" id="A0A1Q5ZZU7"/>
<keyword evidence="3" id="KW-1185">Reference proteome</keyword>
<dbReference type="STRING" id="1302689.RG47T_2737"/>
<gene>
    <name evidence="2" type="ORF">RG47T_2737</name>
</gene>
<evidence type="ECO:0000313" key="3">
    <source>
        <dbReference type="Proteomes" id="UP000186720"/>
    </source>
</evidence>
<dbReference type="EMBL" id="MPPL01000001">
    <property type="protein sequence ID" value="OKS87278.1"/>
    <property type="molecule type" value="Genomic_DNA"/>
</dbReference>
<dbReference type="Proteomes" id="UP000186720">
    <property type="component" value="Unassembled WGS sequence"/>
</dbReference>
<comment type="caution">
    <text evidence="2">The sequence shown here is derived from an EMBL/GenBank/DDBJ whole genome shotgun (WGS) entry which is preliminary data.</text>
</comment>
<dbReference type="OrthoDB" id="657976at2"/>
<name>A0A1Q5ZZU7_9SPHI</name>
<dbReference type="RefSeq" id="WP_139235760.1">
    <property type="nucleotide sequence ID" value="NZ_FPAM01000015.1"/>
</dbReference>
<sequence>MKNLYLFLVLLFTTSQMIAQDYTDSITFQRNYHVGDYVEFVGVHPPDAVASGYYEISISYTRGNIAAGSTHLASITHADPALWREVGKINGNPYILAGLYNFTVDFNTEFANPRFRIRATNTYGDTTRALTVHIKVHSIGINSSWTPLRVSGNDVSTLGFLPMTDEWSLYVGNDIRTPGAKLAIRAIENGYVGINSSIPDAQLTVGGLIHATGIKMDLSVPTPDYVFDKDYDLTTLKDVKAYIDKNHHLPEIPSAAQVAKDGINLGEMNAKLLKKIEELTLYLIEKDNELKLQKKLLIDQQNQLNNVKKKLHI</sequence>
<evidence type="ECO:0000313" key="2">
    <source>
        <dbReference type="EMBL" id="OKS87278.1"/>
    </source>
</evidence>
<accession>A0A1Q5ZZU7</accession>
<evidence type="ECO:0000256" key="1">
    <source>
        <dbReference type="SAM" id="SignalP"/>
    </source>
</evidence>
<organism evidence="2 3">
    <name type="scientific">Mucilaginibacter polytrichastri</name>
    <dbReference type="NCBI Taxonomy" id="1302689"/>
    <lineage>
        <taxon>Bacteria</taxon>
        <taxon>Pseudomonadati</taxon>
        <taxon>Bacteroidota</taxon>
        <taxon>Sphingobacteriia</taxon>
        <taxon>Sphingobacteriales</taxon>
        <taxon>Sphingobacteriaceae</taxon>
        <taxon>Mucilaginibacter</taxon>
    </lineage>
</organism>